<keyword evidence="5" id="KW-0539">Nucleus</keyword>
<evidence type="ECO:0000256" key="4">
    <source>
        <dbReference type="ARBA" id="ARBA00023187"/>
    </source>
</evidence>
<comment type="subcellular location">
    <subcellularLocation>
        <location evidence="1">Nucleus</location>
    </subcellularLocation>
</comment>
<dbReference type="GO" id="GO:0005685">
    <property type="term" value="C:U1 snRNP"/>
    <property type="evidence" value="ECO:0007669"/>
    <property type="project" value="TreeGrafter"/>
</dbReference>
<evidence type="ECO:0000256" key="1">
    <source>
        <dbReference type="ARBA" id="ARBA00004123"/>
    </source>
</evidence>
<dbReference type="AlphaFoldDB" id="A0A1L0B6D5"/>
<protein>
    <submittedName>
        <fullName evidence="7">CIC11C00000005760</fullName>
    </submittedName>
</protein>
<dbReference type="SMART" id="SM00386">
    <property type="entry name" value="HAT"/>
    <property type="match status" value="5"/>
</dbReference>
<dbReference type="OrthoDB" id="10265668at2759"/>
<dbReference type="STRING" id="45354.A0A1L0B6D5"/>
<dbReference type="GO" id="GO:0030627">
    <property type="term" value="F:pre-mRNA 5'-splice site binding"/>
    <property type="evidence" value="ECO:0007669"/>
    <property type="project" value="TreeGrafter"/>
</dbReference>
<keyword evidence="2" id="KW-0507">mRNA processing</keyword>
<accession>A0A1L0B6D5</accession>
<dbReference type="Pfam" id="PF23241">
    <property type="entry name" value="HAT_PRP39_C"/>
    <property type="match status" value="1"/>
</dbReference>
<comment type="similarity">
    <text evidence="6">Belongs to the PRP39 family.</text>
</comment>
<dbReference type="GO" id="GO:0000395">
    <property type="term" value="P:mRNA 5'-splice site recognition"/>
    <property type="evidence" value="ECO:0007669"/>
    <property type="project" value="TreeGrafter"/>
</dbReference>
<keyword evidence="8" id="KW-1185">Reference proteome</keyword>
<dbReference type="GO" id="GO:0000243">
    <property type="term" value="C:commitment complex"/>
    <property type="evidence" value="ECO:0007669"/>
    <property type="project" value="TreeGrafter"/>
</dbReference>
<dbReference type="GO" id="GO:0071004">
    <property type="term" value="C:U2-type prespliceosome"/>
    <property type="evidence" value="ECO:0007669"/>
    <property type="project" value="TreeGrafter"/>
</dbReference>
<keyword evidence="4" id="KW-0508">mRNA splicing</keyword>
<evidence type="ECO:0000313" key="8">
    <source>
        <dbReference type="Proteomes" id="UP000182334"/>
    </source>
</evidence>
<dbReference type="Gene3D" id="1.25.40.10">
    <property type="entry name" value="Tetratricopeptide repeat domain"/>
    <property type="match status" value="2"/>
</dbReference>
<gene>
    <name evidence="7" type="ORF">SAMEA4029010_CIC11G00000005760</name>
</gene>
<dbReference type="InterPro" id="IPR011990">
    <property type="entry name" value="TPR-like_helical_dom_sf"/>
</dbReference>
<dbReference type="PANTHER" id="PTHR17204">
    <property type="entry name" value="PRE-MRNA PROCESSING PROTEIN PRP39-RELATED"/>
    <property type="match status" value="1"/>
</dbReference>
<dbReference type="Proteomes" id="UP000182334">
    <property type="component" value="Chromosome I"/>
</dbReference>
<evidence type="ECO:0000313" key="7">
    <source>
        <dbReference type="EMBL" id="SGZ46245.1"/>
    </source>
</evidence>
<dbReference type="SUPFAM" id="SSF48452">
    <property type="entry name" value="TPR-like"/>
    <property type="match status" value="1"/>
</dbReference>
<reference evidence="7 8" key="1">
    <citation type="submission" date="2016-10" db="EMBL/GenBank/DDBJ databases">
        <authorList>
            <person name="de Groot N.N."/>
        </authorList>
    </citation>
    <scope>NUCLEOTIDE SEQUENCE [LARGE SCALE GENOMIC DNA]</scope>
    <source>
        <strain evidence="7 8">CBS 141442</strain>
    </source>
</reference>
<evidence type="ECO:0000256" key="5">
    <source>
        <dbReference type="ARBA" id="ARBA00023242"/>
    </source>
</evidence>
<dbReference type="InterPro" id="IPR003107">
    <property type="entry name" value="HAT"/>
</dbReference>
<evidence type="ECO:0000256" key="6">
    <source>
        <dbReference type="ARBA" id="ARBA00038019"/>
    </source>
</evidence>
<dbReference type="PANTHER" id="PTHR17204:SF5">
    <property type="entry name" value="PRE-MRNA-PROCESSING FACTOR 39"/>
    <property type="match status" value="1"/>
</dbReference>
<name>A0A1L0B6D5_9ASCO</name>
<evidence type="ECO:0000256" key="3">
    <source>
        <dbReference type="ARBA" id="ARBA00022737"/>
    </source>
</evidence>
<dbReference type="InterPro" id="IPR059164">
    <property type="entry name" value="HAT_PRP39_C"/>
</dbReference>
<dbReference type="Pfam" id="PF23240">
    <property type="entry name" value="HAT_PRP39_N"/>
    <property type="match status" value="1"/>
</dbReference>
<proteinExistence type="inferred from homology"/>
<dbReference type="EMBL" id="LT635756">
    <property type="protein sequence ID" value="SGZ46245.1"/>
    <property type="molecule type" value="Genomic_DNA"/>
</dbReference>
<organism evidence="7 8">
    <name type="scientific">Sungouiella intermedia</name>
    <dbReference type="NCBI Taxonomy" id="45354"/>
    <lineage>
        <taxon>Eukaryota</taxon>
        <taxon>Fungi</taxon>
        <taxon>Dikarya</taxon>
        <taxon>Ascomycota</taxon>
        <taxon>Saccharomycotina</taxon>
        <taxon>Pichiomycetes</taxon>
        <taxon>Metschnikowiaceae</taxon>
        <taxon>Sungouiella</taxon>
    </lineage>
</organism>
<sequence length="731" mass="84547">MDGFLPLDVSRFTEAEQKHARGMKLPSKPPKREKWESAKAAAFEDQNNLEKWNSLFKALEEKYEQSKDSKSEIEPAVAHSFSLLLHRFPYMSDYWKRYLILQYKVSGINESLKVLETAVEKYPQSVSLWVDYLNASLAVYEQEKEGSTAKETAKDDDSSDKKKLDDLRQIFVLASKAIGLNFNSDTFWNLYIDFETKYASPDDKRLLNLYLRLISIPLYQYARYYNQFSEISKSFSVVDILPAEALKGYLDQFQKALADELSTVEQHQIIDTYVYNVFSNTQKKVNEKWSYESALTFPEFSPTDLDAILAQTENWKQYLDYECGILDSSKEDPEQYALVVSVFERALVPNCFDASIWQRYADFLEKHPATNFKADQIIPDVQSVYERAILQFVPLKETDIREKYVQYLMRNEKFDKANEFLLSLIKLYSGSSGAYVKNAYTHSVRELLRLWNESLLESHLADILEPLVDGYFDRIDRYKKPAASETETKVDESKYAFKASFSTALSKSLNADGVCIVAVAYLQTLAKDTKSATKIRTFYNKFYRNSAFSHSVQFWKFFVEYEGYTHKNLVNLRAVVNHIKSATSLPKRAVDYFIDIYYEITCANLAMATALRQNDDYLDILITRDNEKSENLKVNRSARQRLANNNHMIQEYEELSKGGFHLPNGKQDLLMSMRLRQLGHPGIFVDTKPEITNRIIDSSWTSLLDDKPTIPPLPNARFVDKASAPINYPDE</sequence>
<evidence type="ECO:0000256" key="2">
    <source>
        <dbReference type="ARBA" id="ARBA00022664"/>
    </source>
</evidence>
<keyword evidence="3" id="KW-0677">Repeat</keyword>